<dbReference type="HOGENOM" id="CLU_092281_1_0_1"/>
<dbReference type="Gene3D" id="1.10.1200.210">
    <property type="entry name" value="Chaperonin-like RbcX"/>
    <property type="match status" value="1"/>
</dbReference>
<reference evidence="5" key="2">
    <citation type="submission" date="2015-03" db="UniProtKB">
        <authorList>
            <consortium name="EnsemblPlants"/>
        </authorList>
    </citation>
    <scope>IDENTIFICATION</scope>
</reference>
<evidence type="ECO:0008006" key="7">
    <source>
        <dbReference type="Google" id="ProtNLM"/>
    </source>
</evidence>
<dbReference type="GO" id="GO:0044183">
    <property type="term" value="F:protein folding chaperone"/>
    <property type="evidence" value="ECO:0007669"/>
    <property type="project" value="InterPro"/>
</dbReference>
<dbReference type="Proteomes" id="UP000032141">
    <property type="component" value="Chromosome C2"/>
</dbReference>
<sequence>DFDWLVFNGHFPSYTPNSCSLSLFCSVSLFCSWSDSHHRSTYCVLDFLEFAFPSQSFDLFLFGVMVGALFVVGSSVMDSCLCKDAHTRSKKKILGSARKLELGSSFAGSGIVFRLSSKRVPRIANPRSKRKLLIVNEDVAGNYDDTFGDVKTQLINYFTYKAVRTVLHQLYEMNPPRYTWFYNYVVSNRPTDGKRFLRKLGKENQELAERVMITRLHLYGKWIKKCDHGKIYQDISDENLALMRERLMETVIWPSDDSSSELIG</sequence>
<dbReference type="EnsemblPlants" id="Bo2g018410.1">
    <property type="protein sequence ID" value="Bo2g018410.1"/>
    <property type="gene ID" value="Bo2g018410"/>
</dbReference>
<dbReference type="AlphaFoldDB" id="A0A0D3AK11"/>
<accession>A0A0D3AK11</accession>
<dbReference type="STRING" id="109376.A0A0D3AK11"/>
<evidence type="ECO:0000256" key="1">
    <source>
        <dbReference type="ARBA" id="ARBA00022531"/>
    </source>
</evidence>
<evidence type="ECO:0000256" key="2">
    <source>
        <dbReference type="ARBA" id="ARBA00023186"/>
    </source>
</evidence>
<dbReference type="Gramene" id="Bo2g018410.1">
    <property type="protein sequence ID" value="Bo2g018410.1"/>
    <property type="gene ID" value="Bo2g018410"/>
</dbReference>
<dbReference type="PANTHER" id="PTHR33791:SF16">
    <property type="entry name" value="CHAPERONIN-LIKE RBCX PROTEIN 2, CHLOROPLASTIC"/>
    <property type="match status" value="1"/>
</dbReference>
<proteinExistence type="predicted"/>
<organism evidence="5 6">
    <name type="scientific">Brassica oleracea var. oleracea</name>
    <dbReference type="NCBI Taxonomy" id="109376"/>
    <lineage>
        <taxon>Eukaryota</taxon>
        <taxon>Viridiplantae</taxon>
        <taxon>Streptophyta</taxon>
        <taxon>Embryophyta</taxon>
        <taxon>Tracheophyta</taxon>
        <taxon>Spermatophyta</taxon>
        <taxon>Magnoliopsida</taxon>
        <taxon>eudicotyledons</taxon>
        <taxon>Gunneridae</taxon>
        <taxon>Pentapetalae</taxon>
        <taxon>rosids</taxon>
        <taxon>malvids</taxon>
        <taxon>Brassicales</taxon>
        <taxon>Brassicaceae</taxon>
        <taxon>Brassiceae</taxon>
        <taxon>Brassica</taxon>
    </lineage>
</organism>
<keyword evidence="4" id="KW-0812">Transmembrane</keyword>
<dbReference type="InterPro" id="IPR003435">
    <property type="entry name" value="Chaperonin_RcbX"/>
</dbReference>
<keyword evidence="4" id="KW-0472">Membrane</keyword>
<evidence type="ECO:0000256" key="4">
    <source>
        <dbReference type="SAM" id="Phobius"/>
    </source>
</evidence>
<keyword evidence="6" id="KW-1185">Reference proteome</keyword>
<dbReference type="InterPro" id="IPR038052">
    <property type="entry name" value="Chaperonin_RbcX_sf"/>
</dbReference>
<reference evidence="5 6" key="1">
    <citation type="journal article" date="2014" name="Genome Biol.">
        <title>Transcriptome and methylome profiling reveals relics of genome dominance in the mesopolyploid Brassica oleracea.</title>
        <authorList>
            <person name="Parkin I.A."/>
            <person name="Koh C."/>
            <person name="Tang H."/>
            <person name="Robinson S.J."/>
            <person name="Kagale S."/>
            <person name="Clarke W.E."/>
            <person name="Town C.D."/>
            <person name="Nixon J."/>
            <person name="Krishnakumar V."/>
            <person name="Bidwell S.L."/>
            <person name="Denoeud F."/>
            <person name="Belcram H."/>
            <person name="Links M.G."/>
            <person name="Just J."/>
            <person name="Clarke C."/>
            <person name="Bender T."/>
            <person name="Huebert T."/>
            <person name="Mason A.S."/>
            <person name="Pires J.C."/>
            <person name="Barker G."/>
            <person name="Moore J."/>
            <person name="Walley P.G."/>
            <person name="Manoli S."/>
            <person name="Batley J."/>
            <person name="Edwards D."/>
            <person name="Nelson M.N."/>
            <person name="Wang X."/>
            <person name="Paterson A.H."/>
            <person name="King G."/>
            <person name="Bancroft I."/>
            <person name="Chalhoub B."/>
            <person name="Sharpe A.G."/>
        </authorList>
    </citation>
    <scope>NUCLEOTIDE SEQUENCE</scope>
    <source>
        <strain evidence="5 6">cv. TO1000</strain>
    </source>
</reference>
<keyword evidence="4" id="KW-1133">Transmembrane helix</keyword>
<feature type="transmembrane region" description="Helical" evidence="4">
    <location>
        <begin position="59"/>
        <end position="82"/>
    </location>
</feature>
<dbReference type="GO" id="GO:0110102">
    <property type="term" value="P:ribulose bisphosphate carboxylase complex assembly"/>
    <property type="evidence" value="ECO:0007669"/>
    <property type="project" value="InterPro"/>
</dbReference>
<dbReference type="Pfam" id="PF02341">
    <property type="entry name" value="RbcX"/>
    <property type="match status" value="1"/>
</dbReference>
<protein>
    <recommendedName>
        <fullName evidence="7">Chaperonin-like RbcX protein</fullName>
    </recommendedName>
</protein>
<keyword evidence="3" id="KW-0120">Carbon dioxide fixation</keyword>
<name>A0A0D3AK11_BRAOL</name>
<dbReference type="GO" id="GO:0015979">
    <property type="term" value="P:photosynthesis"/>
    <property type="evidence" value="ECO:0007669"/>
    <property type="project" value="UniProtKB-KW"/>
</dbReference>
<dbReference type="GO" id="GO:0015977">
    <property type="term" value="P:carbon fixation"/>
    <property type="evidence" value="ECO:0007669"/>
    <property type="project" value="UniProtKB-KW"/>
</dbReference>
<dbReference type="SUPFAM" id="SSF158615">
    <property type="entry name" value="RbcX-like"/>
    <property type="match status" value="1"/>
</dbReference>
<keyword evidence="2" id="KW-0143">Chaperone</keyword>
<keyword evidence="1" id="KW-0602">Photosynthesis</keyword>
<dbReference type="PANTHER" id="PTHR33791">
    <property type="entry name" value="CHAPERONIN-LIKE RBCX PROTEIN 1, CHLOROPLASTIC"/>
    <property type="match status" value="1"/>
</dbReference>
<evidence type="ECO:0000313" key="6">
    <source>
        <dbReference type="Proteomes" id="UP000032141"/>
    </source>
</evidence>
<evidence type="ECO:0000256" key="3">
    <source>
        <dbReference type="ARBA" id="ARBA00023300"/>
    </source>
</evidence>
<dbReference type="eggNOG" id="ENOG502QRY0">
    <property type="taxonomic scope" value="Eukaryota"/>
</dbReference>
<evidence type="ECO:0000313" key="5">
    <source>
        <dbReference type="EnsemblPlants" id="Bo2g018410.1"/>
    </source>
</evidence>
<dbReference type="OMA" id="CRTIIIS"/>